<dbReference type="EMBL" id="GBXM01023594">
    <property type="protein sequence ID" value="JAH84983.1"/>
    <property type="molecule type" value="Transcribed_RNA"/>
</dbReference>
<reference evidence="1" key="1">
    <citation type="submission" date="2014-11" db="EMBL/GenBank/DDBJ databases">
        <authorList>
            <person name="Amaro Gonzalez C."/>
        </authorList>
    </citation>
    <scope>NUCLEOTIDE SEQUENCE</scope>
</reference>
<reference evidence="1" key="2">
    <citation type="journal article" date="2015" name="Fish Shellfish Immunol.">
        <title>Early steps in the European eel (Anguilla anguilla)-Vibrio vulnificus interaction in the gills: Role of the RtxA13 toxin.</title>
        <authorList>
            <person name="Callol A."/>
            <person name="Pajuelo D."/>
            <person name="Ebbesson L."/>
            <person name="Teles M."/>
            <person name="MacKenzie S."/>
            <person name="Amaro C."/>
        </authorList>
    </citation>
    <scope>NUCLEOTIDE SEQUENCE</scope>
</reference>
<accession>A0A0E9W682</accession>
<dbReference type="AlphaFoldDB" id="A0A0E9W682"/>
<organism evidence="1">
    <name type="scientific">Anguilla anguilla</name>
    <name type="common">European freshwater eel</name>
    <name type="synonym">Muraena anguilla</name>
    <dbReference type="NCBI Taxonomy" id="7936"/>
    <lineage>
        <taxon>Eukaryota</taxon>
        <taxon>Metazoa</taxon>
        <taxon>Chordata</taxon>
        <taxon>Craniata</taxon>
        <taxon>Vertebrata</taxon>
        <taxon>Euteleostomi</taxon>
        <taxon>Actinopterygii</taxon>
        <taxon>Neopterygii</taxon>
        <taxon>Teleostei</taxon>
        <taxon>Anguilliformes</taxon>
        <taxon>Anguillidae</taxon>
        <taxon>Anguilla</taxon>
    </lineage>
</organism>
<evidence type="ECO:0000313" key="1">
    <source>
        <dbReference type="EMBL" id="JAH84983.1"/>
    </source>
</evidence>
<proteinExistence type="predicted"/>
<protein>
    <submittedName>
        <fullName evidence="1">Uncharacterized protein</fullName>
    </submittedName>
</protein>
<sequence>MPGIFFSSQEILLHVSRVGVWCVFFLNREAKRSKYKGTLIQLFLGKK</sequence>
<name>A0A0E9W682_ANGAN</name>